<feature type="transmembrane region" description="Helical" evidence="7">
    <location>
        <begin position="144"/>
        <end position="167"/>
    </location>
</feature>
<dbReference type="PIRSF" id="PIRSF006324">
    <property type="entry name" value="LeuE"/>
    <property type="match status" value="1"/>
</dbReference>
<feature type="transmembrane region" description="Helical" evidence="7">
    <location>
        <begin position="47"/>
        <end position="68"/>
    </location>
</feature>
<evidence type="ECO:0000256" key="5">
    <source>
        <dbReference type="ARBA" id="ARBA00022989"/>
    </source>
</evidence>
<dbReference type="InterPro" id="IPR001123">
    <property type="entry name" value="LeuE-type"/>
</dbReference>
<sequence length="209" mass="22662">MNTTLWISFIGTVLVIGITPGPSVLLASANSMNHGAKKTLGTILGDLSANSIQIVLSSLGLASIVISSGEIFGLIKWAGVGYLLYMGVIKIITAPKIGKFKKNNTKKGFLKLYSEGFLMSASNPKAIVFFAALFPLFIDQNLAFAPQVVVLGITYLVIDGICLLLYVNFASRLKKYLEDREKVHLQNRIIGALLIFSGFMLSMVNRSNN</sequence>
<dbReference type="GO" id="GO:0042970">
    <property type="term" value="F:homoserine transmembrane transporter activity"/>
    <property type="evidence" value="ECO:0007669"/>
    <property type="project" value="TreeGrafter"/>
</dbReference>
<comment type="caution">
    <text evidence="8">The sequence shown here is derived from an EMBL/GenBank/DDBJ whole genome shotgun (WGS) entry which is preliminary data.</text>
</comment>
<feature type="transmembrane region" description="Helical" evidence="7">
    <location>
        <begin position="116"/>
        <end position="138"/>
    </location>
</feature>
<protein>
    <submittedName>
        <fullName evidence="8">LysE family translocator</fullName>
    </submittedName>
</protein>
<dbReference type="Proteomes" id="UP000651057">
    <property type="component" value="Unassembled WGS sequence"/>
</dbReference>
<dbReference type="EMBL" id="JAERQJ010000004">
    <property type="protein sequence ID" value="MBL0684396.1"/>
    <property type="molecule type" value="Genomic_DNA"/>
</dbReference>
<evidence type="ECO:0000256" key="7">
    <source>
        <dbReference type="SAM" id="Phobius"/>
    </source>
</evidence>
<organism evidence="8 9">
    <name type="scientific">Aquimarina mytili</name>
    <dbReference type="NCBI Taxonomy" id="874423"/>
    <lineage>
        <taxon>Bacteria</taxon>
        <taxon>Pseudomonadati</taxon>
        <taxon>Bacteroidota</taxon>
        <taxon>Flavobacteriia</taxon>
        <taxon>Flavobacteriales</taxon>
        <taxon>Flavobacteriaceae</taxon>
        <taxon>Aquimarina</taxon>
    </lineage>
</organism>
<keyword evidence="5 7" id="KW-1133">Transmembrane helix</keyword>
<proteinExistence type="inferred from homology"/>
<gene>
    <name evidence="8" type="ORF">JJQ60_12785</name>
</gene>
<comment type="similarity">
    <text evidence="2">Belongs to the Rht family.</text>
</comment>
<dbReference type="PANTHER" id="PTHR30086:SF14">
    <property type="entry name" value="HOMOSERINE_HOMOSERINE LACTONE EFFLUX PROTEIN"/>
    <property type="match status" value="1"/>
</dbReference>
<dbReference type="Pfam" id="PF01810">
    <property type="entry name" value="LysE"/>
    <property type="match status" value="1"/>
</dbReference>
<evidence type="ECO:0000256" key="6">
    <source>
        <dbReference type="ARBA" id="ARBA00023136"/>
    </source>
</evidence>
<feature type="transmembrane region" description="Helical" evidence="7">
    <location>
        <begin position="188"/>
        <end position="204"/>
    </location>
</feature>
<accession>A0A936ZY16</accession>
<keyword evidence="9" id="KW-1185">Reference proteome</keyword>
<keyword evidence="4 7" id="KW-0812">Transmembrane</keyword>
<evidence type="ECO:0000256" key="1">
    <source>
        <dbReference type="ARBA" id="ARBA00004651"/>
    </source>
</evidence>
<name>A0A936ZY16_9FLAO</name>
<keyword evidence="6 7" id="KW-0472">Membrane</keyword>
<evidence type="ECO:0000313" key="9">
    <source>
        <dbReference type="Proteomes" id="UP000651057"/>
    </source>
</evidence>
<keyword evidence="3" id="KW-1003">Cell membrane</keyword>
<evidence type="ECO:0000256" key="3">
    <source>
        <dbReference type="ARBA" id="ARBA00022475"/>
    </source>
</evidence>
<evidence type="ECO:0000256" key="2">
    <source>
        <dbReference type="ARBA" id="ARBA00007928"/>
    </source>
</evidence>
<evidence type="ECO:0000313" key="8">
    <source>
        <dbReference type="EMBL" id="MBL0684396.1"/>
    </source>
</evidence>
<dbReference type="RefSeq" id="WP_201920492.1">
    <property type="nucleotide sequence ID" value="NZ_BAABAX010000003.1"/>
</dbReference>
<evidence type="ECO:0000256" key="4">
    <source>
        <dbReference type="ARBA" id="ARBA00022692"/>
    </source>
</evidence>
<feature type="transmembrane region" description="Helical" evidence="7">
    <location>
        <begin position="74"/>
        <end position="95"/>
    </location>
</feature>
<feature type="transmembrane region" description="Helical" evidence="7">
    <location>
        <begin position="6"/>
        <end position="27"/>
    </location>
</feature>
<dbReference type="PANTHER" id="PTHR30086">
    <property type="entry name" value="ARGININE EXPORTER PROTEIN ARGO"/>
    <property type="match status" value="1"/>
</dbReference>
<dbReference type="AlphaFoldDB" id="A0A936ZY16"/>
<dbReference type="GO" id="GO:0005886">
    <property type="term" value="C:plasma membrane"/>
    <property type="evidence" value="ECO:0007669"/>
    <property type="project" value="UniProtKB-SubCell"/>
</dbReference>
<reference evidence="8" key="1">
    <citation type="submission" date="2021-01" db="EMBL/GenBank/DDBJ databases">
        <authorList>
            <person name="Zhong Y.L."/>
        </authorList>
    </citation>
    <scope>NUCLEOTIDE SEQUENCE</scope>
    <source>
        <strain evidence="8">KCTC 23302</strain>
    </source>
</reference>
<comment type="subcellular location">
    <subcellularLocation>
        <location evidence="1">Cell membrane</location>
        <topology evidence="1">Multi-pass membrane protein</topology>
    </subcellularLocation>
</comment>